<feature type="compositionally biased region" description="Low complexity" evidence="2">
    <location>
        <begin position="501"/>
        <end position="526"/>
    </location>
</feature>
<keyword evidence="1" id="KW-0175">Coiled coil</keyword>
<feature type="compositionally biased region" description="Pro residues" evidence="2">
    <location>
        <begin position="487"/>
        <end position="500"/>
    </location>
</feature>
<dbReference type="AlphaFoldDB" id="A0A3P9IZ20"/>
<protein>
    <submittedName>
        <fullName evidence="3">Myocardial zonula adherens protein</fullName>
    </submittedName>
</protein>
<reference evidence="3 4" key="2">
    <citation type="submission" date="2017-04" db="EMBL/GenBank/DDBJ databases">
        <title>CpG methylation of centromeres and impact of large insertions on vertebrate speciation.</title>
        <authorList>
            <person name="Ichikawa K."/>
            <person name="Yoshimura J."/>
            <person name="Morishita S."/>
        </authorList>
    </citation>
    <scope>NUCLEOTIDE SEQUENCE</scope>
    <source>
        <strain evidence="3 4">HSOK</strain>
    </source>
</reference>
<dbReference type="PANTHER" id="PTHR23171">
    <property type="entry name" value="GDOWN1"/>
    <property type="match status" value="1"/>
</dbReference>
<feature type="compositionally biased region" description="Basic and acidic residues" evidence="2">
    <location>
        <begin position="599"/>
        <end position="613"/>
    </location>
</feature>
<evidence type="ECO:0000313" key="3">
    <source>
        <dbReference type="Ensembl" id="ENSORLP00015025103.1"/>
    </source>
</evidence>
<reference key="1">
    <citation type="journal article" date="2007" name="Nature">
        <title>The medaka draft genome and insights into vertebrate genome evolution.</title>
        <authorList>
            <person name="Kasahara M."/>
            <person name="Naruse K."/>
            <person name="Sasaki S."/>
            <person name="Nakatani Y."/>
            <person name="Qu W."/>
            <person name="Ahsan B."/>
            <person name="Yamada T."/>
            <person name="Nagayasu Y."/>
            <person name="Doi K."/>
            <person name="Kasai Y."/>
            <person name="Jindo T."/>
            <person name="Kobayashi D."/>
            <person name="Shimada A."/>
            <person name="Toyoda A."/>
            <person name="Kuroki Y."/>
            <person name="Fujiyama A."/>
            <person name="Sasaki T."/>
            <person name="Shimizu A."/>
            <person name="Asakawa S."/>
            <person name="Shimizu N."/>
            <person name="Hashimoto S."/>
            <person name="Yang J."/>
            <person name="Lee Y."/>
            <person name="Matsushima K."/>
            <person name="Sugano S."/>
            <person name="Sakaizumi M."/>
            <person name="Narita T."/>
            <person name="Ohishi K."/>
            <person name="Haga S."/>
            <person name="Ohta F."/>
            <person name="Nomoto H."/>
            <person name="Nogata K."/>
            <person name="Morishita T."/>
            <person name="Endo T."/>
            <person name="Shin-I T."/>
            <person name="Takeda H."/>
            <person name="Morishita S."/>
            <person name="Kohara Y."/>
        </authorList>
    </citation>
    <scope>NUCLEOTIDE SEQUENCE [LARGE SCALE GENOMIC DNA]</scope>
    <source>
        <strain>Hd-rR</strain>
    </source>
</reference>
<organism evidence="3 4">
    <name type="scientific">Oryzias latipes</name>
    <name type="common">Japanese rice fish</name>
    <name type="synonym">Japanese killifish</name>
    <dbReference type="NCBI Taxonomy" id="8090"/>
    <lineage>
        <taxon>Eukaryota</taxon>
        <taxon>Metazoa</taxon>
        <taxon>Chordata</taxon>
        <taxon>Craniata</taxon>
        <taxon>Vertebrata</taxon>
        <taxon>Euteleostomi</taxon>
        <taxon>Actinopterygii</taxon>
        <taxon>Neopterygii</taxon>
        <taxon>Teleostei</taxon>
        <taxon>Neoteleostei</taxon>
        <taxon>Acanthomorphata</taxon>
        <taxon>Ovalentaria</taxon>
        <taxon>Atherinomorphae</taxon>
        <taxon>Beloniformes</taxon>
        <taxon>Adrianichthyidae</taxon>
        <taxon>Oryziinae</taxon>
        <taxon>Oryzias</taxon>
    </lineage>
</organism>
<evidence type="ECO:0000313" key="4">
    <source>
        <dbReference type="Proteomes" id="UP000265200"/>
    </source>
</evidence>
<feature type="region of interest" description="Disordered" evidence="2">
    <location>
        <begin position="486"/>
        <end position="575"/>
    </location>
</feature>
<evidence type="ECO:0000256" key="1">
    <source>
        <dbReference type="SAM" id="Coils"/>
    </source>
</evidence>
<feature type="region of interest" description="Disordered" evidence="2">
    <location>
        <begin position="38"/>
        <end position="57"/>
    </location>
</feature>
<reference evidence="3" key="4">
    <citation type="submission" date="2025-09" db="UniProtKB">
        <authorList>
            <consortium name="Ensembl"/>
        </authorList>
    </citation>
    <scope>IDENTIFICATION</scope>
    <source>
        <strain evidence="3">HSOK</strain>
    </source>
</reference>
<dbReference type="Proteomes" id="UP000265200">
    <property type="component" value="Chromosome 3"/>
</dbReference>
<evidence type="ECO:0000256" key="2">
    <source>
        <dbReference type="SAM" id="MobiDB-lite"/>
    </source>
</evidence>
<dbReference type="Ensembl" id="ENSORLT00015006236.1">
    <property type="protein sequence ID" value="ENSORLP00015025103.1"/>
    <property type="gene ID" value="ENSORLG00015000174.1"/>
</dbReference>
<feature type="region of interest" description="Disordered" evidence="2">
    <location>
        <begin position="591"/>
        <end position="632"/>
    </location>
</feature>
<feature type="compositionally biased region" description="Basic and acidic residues" evidence="2">
    <location>
        <begin position="40"/>
        <end position="57"/>
    </location>
</feature>
<accession>A0A3P9IZ20</accession>
<name>A0A3P9IZ20_ORYLA</name>
<feature type="region of interest" description="Disordered" evidence="2">
    <location>
        <begin position="75"/>
        <end position="97"/>
    </location>
</feature>
<dbReference type="PANTHER" id="PTHR23171:SF3">
    <property type="entry name" value="COILED-COIL DOMAIN-CONTAINING PROTEIN 68"/>
    <property type="match status" value="1"/>
</dbReference>
<dbReference type="InterPro" id="IPR051375">
    <property type="entry name" value="Tuftelin_GRINL1A/MYZAP/CCD68"/>
</dbReference>
<reference evidence="3" key="3">
    <citation type="submission" date="2025-08" db="UniProtKB">
        <authorList>
            <consortium name="Ensembl"/>
        </authorList>
    </citation>
    <scope>IDENTIFICATION</scope>
    <source>
        <strain evidence="3">HSOK</strain>
    </source>
</reference>
<feature type="compositionally biased region" description="Polar residues" evidence="2">
    <location>
        <begin position="79"/>
        <end position="92"/>
    </location>
</feature>
<feature type="region of interest" description="Disordered" evidence="2">
    <location>
        <begin position="1"/>
        <end position="20"/>
    </location>
</feature>
<feature type="coiled-coil region" evidence="1">
    <location>
        <begin position="215"/>
        <end position="394"/>
    </location>
</feature>
<feature type="compositionally biased region" description="Pro residues" evidence="2">
    <location>
        <begin position="534"/>
        <end position="543"/>
    </location>
</feature>
<sequence>MYPYGSRRSVSTTTTTTEDSLEVLRERRIRRLRLTLHAGENGHKEKKTTDTTEAEKNVSDTWKKTNGLIHRERPAGRESPQQHIGDTTNGVSKSPLHHGPKVYGVVQSTSRDSQQEVRAQVWPVSHLHDEMKYIREVRDSLEKVRERMYGQFGGMQQSIEKLSQELRVSNSQQRNLESEVKTRSAAMDSFDQMNNSLISANIDLQKSLLENCQNRVDMRQEVKNLRSTFEKTQEKLKNKEQELAAAHAENQMLKLQVEASREAGVQSLRELSAKLQKEYEEKLHEEQQKHREEIENLQARLDEYIKRLEDVERNLKIAEDKIAEKDQRIMEVDRLLECMGKEKSQLQCKLQECEQRLRLIELNDTTDAVAEKRSKELRDEAEGLRERIKHLNDMVFCQQKKIKSLIEEVQSLRVQVAQKDMFISELLDRIAIVECENTELEDKLKYFMSIQNKPQVVVEKRDIGVGHDLSPRHEAQRQDVEYQYQPAPLPPMQLPSPPASPVEAPSPAQLLPHSQPSSPISSPSPAENAFPEQPSSPSPPSSPSHPIKHSSPYPTMHFQSRIFRPSNPPPSRLESSLLRCTPVQYRQFLQSYQSAPSVPRRDGGAFQTGRDEVDAPSSRDGSTLPPPSSQRVGVYTPFMKLMEITANLKIE</sequence>
<proteinExistence type="predicted"/>